<dbReference type="Pfam" id="PF00568">
    <property type="entry name" value="WH1"/>
    <property type="match status" value="1"/>
</dbReference>
<dbReference type="EMBL" id="JAAAHW010004225">
    <property type="protein sequence ID" value="KAF9976927.1"/>
    <property type="molecule type" value="Genomic_DNA"/>
</dbReference>
<dbReference type="InterPro" id="IPR036936">
    <property type="entry name" value="CRIB_dom_sf"/>
</dbReference>
<keyword evidence="3" id="KW-0597">Phosphoprotein</keyword>
<evidence type="ECO:0000256" key="5">
    <source>
        <dbReference type="SAM" id="MobiDB-lite"/>
    </source>
</evidence>
<dbReference type="Pfam" id="PF00786">
    <property type="entry name" value="PBD"/>
    <property type="match status" value="1"/>
</dbReference>
<comment type="caution">
    <text evidence="8">The sequence shown here is derived from an EMBL/GenBank/DDBJ whole genome shotgun (WGS) entry which is preliminary data.</text>
</comment>
<gene>
    <name evidence="8" type="ORF">BGZ65_007612</name>
</gene>
<evidence type="ECO:0000259" key="6">
    <source>
        <dbReference type="PROSITE" id="PS50108"/>
    </source>
</evidence>
<evidence type="ECO:0008006" key="10">
    <source>
        <dbReference type="Google" id="ProtNLM"/>
    </source>
</evidence>
<dbReference type="CDD" id="cd00132">
    <property type="entry name" value="CRIB"/>
    <property type="match status" value="1"/>
</dbReference>
<feature type="compositionally biased region" description="Pro residues" evidence="5">
    <location>
        <begin position="264"/>
        <end position="276"/>
    </location>
</feature>
<name>A0A9P6JGU6_9FUNG</name>
<feature type="region of interest" description="Disordered" evidence="5">
    <location>
        <begin position="239"/>
        <end position="295"/>
    </location>
</feature>
<proteinExistence type="predicted"/>
<evidence type="ECO:0000259" key="7">
    <source>
        <dbReference type="PROSITE" id="PS50229"/>
    </source>
</evidence>
<dbReference type="InterPro" id="IPR011993">
    <property type="entry name" value="PH-like_dom_sf"/>
</dbReference>
<feature type="region of interest" description="Disordered" evidence="5">
    <location>
        <begin position="326"/>
        <end position="437"/>
    </location>
</feature>
<dbReference type="GO" id="GO:0030479">
    <property type="term" value="C:actin cortical patch"/>
    <property type="evidence" value="ECO:0007669"/>
    <property type="project" value="UniProtKB-ARBA"/>
</dbReference>
<dbReference type="SUPFAM" id="SSF47912">
    <property type="entry name" value="Wiscott-Aldrich syndrome protein, WASP, C-terminal domain"/>
    <property type="match status" value="1"/>
</dbReference>
<dbReference type="OrthoDB" id="8963340at2759"/>
<accession>A0A9P6JGU6</accession>
<dbReference type="AlphaFoldDB" id="A0A9P6JGU6"/>
<dbReference type="InterPro" id="IPR000095">
    <property type="entry name" value="CRIB_dom"/>
</dbReference>
<reference evidence="8" key="1">
    <citation type="journal article" date="2020" name="Fungal Divers.">
        <title>Resolving the Mortierellaceae phylogeny through synthesis of multi-gene phylogenetics and phylogenomics.</title>
        <authorList>
            <person name="Vandepol N."/>
            <person name="Liber J."/>
            <person name="Desiro A."/>
            <person name="Na H."/>
            <person name="Kennedy M."/>
            <person name="Barry K."/>
            <person name="Grigoriev I.V."/>
            <person name="Miller A.N."/>
            <person name="O'Donnell K."/>
            <person name="Stajich J.E."/>
            <person name="Bonito G."/>
        </authorList>
    </citation>
    <scope>NUCLEOTIDE SEQUENCE</scope>
    <source>
        <strain evidence="8">MES-2147</strain>
    </source>
</reference>
<feature type="compositionally biased region" description="Pro residues" evidence="5">
    <location>
        <begin position="363"/>
        <end position="376"/>
    </location>
</feature>
<dbReference type="GO" id="GO:0007015">
    <property type="term" value="P:actin filament organization"/>
    <property type="evidence" value="ECO:0007669"/>
    <property type="project" value="InterPro"/>
</dbReference>
<feature type="domain" description="WH1" evidence="7">
    <location>
        <begin position="19"/>
        <end position="128"/>
    </location>
</feature>
<keyword evidence="2" id="KW-0963">Cytoplasm</keyword>
<dbReference type="FunFam" id="2.30.29.30:FF:000281">
    <property type="entry name" value="Actin associated protein"/>
    <property type="match status" value="1"/>
</dbReference>
<feature type="compositionally biased region" description="Polar residues" evidence="5">
    <location>
        <begin position="378"/>
        <end position="387"/>
    </location>
</feature>
<dbReference type="InterPro" id="IPR000697">
    <property type="entry name" value="WH1/EVH1_dom"/>
</dbReference>
<feature type="region of interest" description="Disordered" evidence="5">
    <location>
        <begin position="452"/>
        <end position="476"/>
    </location>
</feature>
<dbReference type="InterPro" id="IPR033927">
    <property type="entry name" value="WASPfam_EVH1"/>
</dbReference>
<feature type="compositionally biased region" description="Polar residues" evidence="5">
    <location>
        <begin position="277"/>
        <end position="295"/>
    </location>
</feature>
<evidence type="ECO:0000256" key="2">
    <source>
        <dbReference type="ARBA" id="ARBA00022490"/>
    </source>
</evidence>
<evidence type="ECO:0000256" key="3">
    <source>
        <dbReference type="ARBA" id="ARBA00022553"/>
    </source>
</evidence>
<dbReference type="Gene3D" id="3.90.810.10">
    <property type="entry name" value="CRIB domain"/>
    <property type="match status" value="1"/>
</dbReference>
<comment type="subcellular location">
    <subcellularLocation>
        <location evidence="1">Cytoplasm</location>
        <location evidence="1">Cytoskeleton</location>
    </subcellularLocation>
</comment>
<dbReference type="GO" id="GO:0071933">
    <property type="term" value="F:Arp2/3 complex binding"/>
    <property type="evidence" value="ECO:0007669"/>
    <property type="project" value="UniProtKB-ARBA"/>
</dbReference>
<dbReference type="InterPro" id="IPR011026">
    <property type="entry name" value="WAS_C"/>
</dbReference>
<protein>
    <recommendedName>
        <fullName evidence="10">WH1-domain-containing protein</fullName>
    </recommendedName>
</protein>
<dbReference type="SUPFAM" id="SSF50729">
    <property type="entry name" value="PH domain-like"/>
    <property type="match status" value="1"/>
</dbReference>
<feature type="domain" description="CRIB" evidence="6">
    <location>
        <begin position="164"/>
        <end position="177"/>
    </location>
</feature>
<dbReference type="GO" id="GO:0008092">
    <property type="term" value="F:cytoskeletal protein binding"/>
    <property type="evidence" value="ECO:0007669"/>
    <property type="project" value="UniProtKB-ARBA"/>
</dbReference>
<dbReference type="CDD" id="cd01205">
    <property type="entry name" value="EVH1_WASP-like"/>
    <property type="match status" value="1"/>
</dbReference>
<sequence length="476" mass="51233">MPSLTLNNPEDKSLVKRFLSSPDTKIITATVARLYVAYPDPYQWTYSGVIGAVALIQTANTFYLRIVDLLYGRGIVWEQELYNGFVYTRDKAFFHSFQTDSYIAGFSFADEHEADIFFGKVHGRANLRPFKPVLAAGGKSGKSAGGQGLNKIPLVNGKVDKSRIGQPLNFQHVAHIGWNQDVGFDAQNVNPAWLELYEELNCRGVSRRQINENATFITEFINAHGGLEKNTAGTKLSESINNSKLSDNSRKDSPPLRPLSPQQKRPPPPPPPPPPTAQANTNGNTNSDIHTNATNTASPAAFHGYLPRPLAQVMASLTLGASSFYGTTTPSSPPSQSPQVPSAQLDPTVPPDNVPLSVGTTAPSPPPPPPPPPPLPSFKTSISTPNPANGLRSPIENSLLASIRETGGVQGLRKTGGLRSPPPVRARPASPLGATNSQGDLVSALVAALQQRQTRVTYSDDEGHLSEEDDSWDEDD</sequence>
<keyword evidence="9" id="KW-1185">Reference proteome</keyword>
<dbReference type="PROSITE" id="PS50229">
    <property type="entry name" value="WH1"/>
    <property type="match status" value="1"/>
</dbReference>
<organism evidence="8 9">
    <name type="scientific">Modicella reniformis</name>
    <dbReference type="NCBI Taxonomy" id="1440133"/>
    <lineage>
        <taxon>Eukaryota</taxon>
        <taxon>Fungi</taxon>
        <taxon>Fungi incertae sedis</taxon>
        <taxon>Mucoromycota</taxon>
        <taxon>Mortierellomycotina</taxon>
        <taxon>Mortierellomycetes</taxon>
        <taxon>Mortierellales</taxon>
        <taxon>Mortierellaceae</taxon>
        <taxon>Modicella</taxon>
    </lineage>
</organism>
<dbReference type="Proteomes" id="UP000749646">
    <property type="component" value="Unassembled WGS sequence"/>
</dbReference>
<dbReference type="SMART" id="SM00461">
    <property type="entry name" value="WH1"/>
    <property type="match status" value="1"/>
</dbReference>
<feature type="compositionally biased region" description="Acidic residues" evidence="5">
    <location>
        <begin position="467"/>
        <end position="476"/>
    </location>
</feature>
<evidence type="ECO:0000256" key="1">
    <source>
        <dbReference type="ARBA" id="ARBA00004245"/>
    </source>
</evidence>
<dbReference type="Gene3D" id="2.30.29.30">
    <property type="entry name" value="Pleckstrin-homology domain (PH domain)/Phosphotyrosine-binding domain (PTB)"/>
    <property type="match status" value="1"/>
</dbReference>
<evidence type="ECO:0000256" key="4">
    <source>
        <dbReference type="ARBA" id="ARBA00023212"/>
    </source>
</evidence>
<dbReference type="PROSITE" id="PS50108">
    <property type="entry name" value="CRIB"/>
    <property type="match status" value="1"/>
</dbReference>
<evidence type="ECO:0000313" key="8">
    <source>
        <dbReference type="EMBL" id="KAF9976927.1"/>
    </source>
</evidence>
<keyword evidence="4" id="KW-0206">Cytoskeleton</keyword>
<evidence type="ECO:0000313" key="9">
    <source>
        <dbReference type="Proteomes" id="UP000749646"/>
    </source>
</evidence>